<reference evidence="3 4" key="1">
    <citation type="submission" date="2018-07" db="EMBL/GenBank/DDBJ databases">
        <title>a novel species of Sphingomonas isolated from the rhizosphere soil of Araceae plant.</title>
        <authorList>
            <person name="Zhiyong W."/>
            <person name="Qinglan Z."/>
            <person name="Zhiwei F."/>
            <person name="Ding X."/>
            <person name="Gejiao W."/>
            <person name="Shixue Z."/>
        </authorList>
    </citation>
    <scope>NUCLEOTIDE SEQUENCE [LARGE SCALE GENOMIC DNA]</scope>
    <source>
        <strain evidence="3 4">WZY 27</strain>
    </source>
</reference>
<gene>
    <name evidence="3" type="ORF">DVW87_03555</name>
</gene>
<feature type="domain" description="Acyl-CoA thioesterase-like N-terminal HotDog" evidence="1">
    <location>
        <begin position="23"/>
        <end position="105"/>
    </location>
</feature>
<dbReference type="Gene3D" id="2.40.160.210">
    <property type="entry name" value="Acyl-CoA thioesterase, double hotdog domain"/>
    <property type="match status" value="1"/>
</dbReference>
<comment type="caution">
    <text evidence="3">The sequence shown here is derived from an EMBL/GenBank/DDBJ whole genome shotgun (WGS) entry which is preliminary data.</text>
</comment>
<dbReference type="SUPFAM" id="SSF54637">
    <property type="entry name" value="Thioesterase/thiol ester dehydrase-isomerase"/>
    <property type="match status" value="2"/>
</dbReference>
<evidence type="ECO:0000259" key="2">
    <source>
        <dbReference type="Pfam" id="PF20789"/>
    </source>
</evidence>
<keyword evidence="4" id="KW-1185">Reference proteome</keyword>
<dbReference type="OrthoDB" id="7059210at2"/>
<proteinExistence type="predicted"/>
<evidence type="ECO:0000313" key="3">
    <source>
        <dbReference type="EMBL" id="RDE06776.1"/>
    </source>
</evidence>
<evidence type="ECO:0000313" key="4">
    <source>
        <dbReference type="Proteomes" id="UP000253918"/>
    </source>
</evidence>
<feature type="domain" description="Acyl-CoA thioesterase-like C-terminal" evidence="2">
    <location>
        <begin position="134"/>
        <end position="254"/>
    </location>
</feature>
<dbReference type="Proteomes" id="UP000253918">
    <property type="component" value="Unassembled WGS sequence"/>
</dbReference>
<dbReference type="Pfam" id="PF13622">
    <property type="entry name" value="4HBT_3"/>
    <property type="match status" value="1"/>
</dbReference>
<dbReference type="InterPro" id="IPR029069">
    <property type="entry name" value="HotDog_dom_sf"/>
</dbReference>
<dbReference type="RefSeq" id="WP_114686357.1">
    <property type="nucleotide sequence ID" value="NZ_QQNB01000001.1"/>
</dbReference>
<dbReference type="InterPro" id="IPR042171">
    <property type="entry name" value="Acyl-CoA_hotdog"/>
</dbReference>
<dbReference type="Pfam" id="PF20789">
    <property type="entry name" value="4HBT_3C"/>
    <property type="match status" value="1"/>
</dbReference>
<name>A0A369VWL3_9SPHN</name>
<dbReference type="InterPro" id="IPR049450">
    <property type="entry name" value="ACOT8-like_C"/>
</dbReference>
<protein>
    <submittedName>
        <fullName evidence="3">Thioesterase family protein</fullName>
    </submittedName>
</protein>
<accession>A0A369VWL3</accession>
<dbReference type="AlphaFoldDB" id="A0A369VWL3"/>
<sequence>MTSLPALLAAAEPVEGGFRAHVPANWLQGRTAYGGFSSALALEAALRCEPDLPPLRSAQIAFIGPLAGAVTVTATKLRRGRNAAFVQADVTSDAGLGLRATFVFMAERESAVRHDAGLATDRRPPAPDQALYQGPPEFFTSNFQFLDLKAEAHGPTEWLRWGRLIEREGLHPAVELMAVADALPPAAMKLLGSFGPVSSLTWQLNLTTSPPQTQDGWWLLRAEADAAAGGSSSQNMTLWNAEGLLAVQAMQSVALFV</sequence>
<dbReference type="EMBL" id="QQNB01000001">
    <property type="protein sequence ID" value="RDE06776.1"/>
    <property type="molecule type" value="Genomic_DNA"/>
</dbReference>
<organism evidence="3 4">
    <name type="scientific">Sphingomonas aracearum</name>
    <dbReference type="NCBI Taxonomy" id="2283317"/>
    <lineage>
        <taxon>Bacteria</taxon>
        <taxon>Pseudomonadati</taxon>
        <taxon>Pseudomonadota</taxon>
        <taxon>Alphaproteobacteria</taxon>
        <taxon>Sphingomonadales</taxon>
        <taxon>Sphingomonadaceae</taxon>
        <taxon>Sphingomonas</taxon>
    </lineage>
</organism>
<dbReference type="InterPro" id="IPR049449">
    <property type="entry name" value="TesB_ACOT8-like_N"/>
</dbReference>
<evidence type="ECO:0000259" key="1">
    <source>
        <dbReference type="Pfam" id="PF13622"/>
    </source>
</evidence>